<feature type="modified residue" description="N6-(pyridoxal phosphate)lysine" evidence="3">
    <location>
        <position position="193"/>
    </location>
</feature>
<dbReference type="GO" id="GO:0000271">
    <property type="term" value="P:polysaccharide biosynthetic process"/>
    <property type="evidence" value="ECO:0007669"/>
    <property type="project" value="TreeGrafter"/>
</dbReference>
<keyword evidence="5" id="KW-0032">Aminotransferase</keyword>
<dbReference type="RefSeq" id="WP_154760515.1">
    <property type="nucleotide sequence ID" value="NZ_WMBA01000068.1"/>
</dbReference>
<sequence length="380" mass="40435">MIPLAEPVLDGNEREYLLECLESGYLSSVGPLVERFEREFARAVGSAHAVACGSGTAALHVALRLAGAGPGKLVAVSDLTFIASANAVTYTGADILLVDSESATWNMNTQLLYEEVVRRAKRGERIPDVIEIVHVLGHPAQMEPLLALREEFGIPIVEDAAESLGASWLEGPLAGRQVGSAGEFGCFSFNGNKIITTGGGGMITTDDADRAAAARHLTTQAKLPGPGYRHDAVGYNYRLNSLAAAVGLAQLERLSNRVAAKRAIAARYDKLLTGLPVSPAPSTTWARPTYWLYSVLLDEQADGDHFVESLSGREVQARRVWPPLHVQAPYVGCARLGGDVADHIYRRGLSLPSSAGLSLSQQQLTADALVASISDAGLKR</sequence>
<dbReference type="Pfam" id="PF01041">
    <property type="entry name" value="DegT_DnrJ_EryC1"/>
    <property type="match status" value="1"/>
</dbReference>
<evidence type="ECO:0000313" key="5">
    <source>
        <dbReference type="EMBL" id="MTD58426.1"/>
    </source>
</evidence>
<evidence type="ECO:0000256" key="4">
    <source>
        <dbReference type="RuleBase" id="RU004508"/>
    </source>
</evidence>
<dbReference type="AlphaFoldDB" id="A0A6N7Z9L8"/>
<dbReference type="PIRSF" id="PIRSF000390">
    <property type="entry name" value="PLP_StrS"/>
    <property type="match status" value="1"/>
</dbReference>
<evidence type="ECO:0000313" key="6">
    <source>
        <dbReference type="Proteomes" id="UP000440096"/>
    </source>
</evidence>
<dbReference type="InterPro" id="IPR000653">
    <property type="entry name" value="DegT/StrS_aminotransferase"/>
</dbReference>
<gene>
    <name evidence="5" type="ORF">GKO32_31255</name>
</gene>
<dbReference type="EMBL" id="WMBA01000068">
    <property type="protein sequence ID" value="MTD58426.1"/>
    <property type="molecule type" value="Genomic_DNA"/>
</dbReference>
<comment type="similarity">
    <text evidence="4">Belongs to the DegT/DnrJ/EryC1 family.</text>
</comment>
<comment type="caution">
    <text evidence="5">The sequence shown here is derived from an EMBL/GenBank/DDBJ whole genome shotgun (WGS) entry which is preliminary data.</text>
</comment>
<accession>A0A6N7Z9L8</accession>
<dbReference type="InterPro" id="IPR015424">
    <property type="entry name" value="PyrdxlP-dep_Trfase"/>
</dbReference>
<dbReference type="GO" id="GO:0030170">
    <property type="term" value="F:pyridoxal phosphate binding"/>
    <property type="evidence" value="ECO:0007669"/>
    <property type="project" value="TreeGrafter"/>
</dbReference>
<evidence type="ECO:0000256" key="1">
    <source>
        <dbReference type="ARBA" id="ARBA00023194"/>
    </source>
</evidence>
<keyword evidence="3 4" id="KW-0663">Pyridoxal phosphate</keyword>
<name>A0A6N7Z9L8_9PSEU</name>
<dbReference type="Proteomes" id="UP000440096">
    <property type="component" value="Unassembled WGS sequence"/>
</dbReference>
<proteinExistence type="inferred from homology"/>
<dbReference type="Gene3D" id="3.40.640.10">
    <property type="entry name" value="Type I PLP-dependent aspartate aminotransferase-like (Major domain)"/>
    <property type="match status" value="1"/>
</dbReference>
<dbReference type="SUPFAM" id="SSF53383">
    <property type="entry name" value="PLP-dependent transferases"/>
    <property type="match status" value="1"/>
</dbReference>
<evidence type="ECO:0000256" key="3">
    <source>
        <dbReference type="PIRSR" id="PIRSR000390-2"/>
    </source>
</evidence>
<dbReference type="PANTHER" id="PTHR30244">
    <property type="entry name" value="TRANSAMINASE"/>
    <property type="match status" value="1"/>
</dbReference>
<dbReference type="GO" id="GO:0008483">
    <property type="term" value="F:transaminase activity"/>
    <property type="evidence" value="ECO:0007669"/>
    <property type="project" value="UniProtKB-KW"/>
</dbReference>
<keyword evidence="5" id="KW-0808">Transferase</keyword>
<dbReference type="PANTHER" id="PTHR30244:SF30">
    <property type="entry name" value="BLR5990 PROTEIN"/>
    <property type="match status" value="1"/>
</dbReference>
<dbReference type="GO" id="GO:0017000">
    <property type="term" value="P:antibiotic biosynthetic process"/>
    <property type="evidence" value="ECO:0007669"/>
    <property type="project" value="UniProtKB-KW"/>
</dbReference>
<keyword evidence="1" id="KW-0045">Antibiotic biosynthesis</keyword>
<reference evidence="5 6" key="1">
    <citation type="submission" date="2019-11" db="EMBL/GenBank/DDBJ databases">
        <title>Draft genome of Amycolatopsis RM579.</title>
        <authorList>
            <person name="Duangmal K."/>
            <person name="Mingma R."/>
        </authorList>
    </citation>
    <scope>NUCLEOTIDE SEQUENCE [LARGE SCALE GENOMIC DNA]</scope>
    <source>
        <strain evidence="5 6">RM579</strain>
    </source>
</reference>
<evidence type="ECO:0000256" key="2">
    <source>
        <dbReference type="PIRSR" id="PIRSR000390-1"/>
    </source>
</evidence>
<feature type="active site" description="Proton acceptor" evidence="2">
    <location>
        <position position="193"/>
    </location>
</feature>
<dbReference type="Gene3D" id="3.90.1150.10">
    <property type="entry name" value="Aspartate Aminotransferase, domain 1"/>
    <property type="match status" value="1"/>
</dbReference>
<protein>
    <submittedName>
        <fullName evidence="5">DegT/DnrJ/EryC1/StrS aminotransferase</fullName>
    </submittedName>
</protein>
<dbReference type="CDD" id="cd00616">
    <property type="entry name" value="AHBA_syn"/>
    <property type="match status" value="1"/>
</dbReference>
<keyword evidence="6" id="KW-1185">Reference proteome</keyword>
<organism evidence="5 6">
    <name type="scientific">Amycolatopsis pithecellobii</name>
    <dbReference type="NCBI Taxonomy" id="664692"/>
    <lineage>
        <taxon>Bacteria</taxon>
        <taxon>Bacillati</taxon>
        <taxon>Actinomycetota</taxon>
        <taxon>Actinomycetes</taxon>
        <taxon>Pseudonocardiales</taxon>
        <taxon>Pseudonocardiaceae</taxon>
        <taxon>Amycolatopsis</taxon>
    </lineage>
</organism>
<dbReference type="InterPro" id="IPR015422">
    <property type="entry name" value="PyrdxlP-dep_Trfase_small"/>
</dbReference>
<dbReference type="OrthoDB" id="5342089at2"/>
<dbReference type="InterPro" id="IPR015421">
    <property type="entry name" value="PyrdxlP-dep_Trfase_major"/>
</dbReference>